<dbReference type="AlphaFoldDB" id="A0A0G4G007"/>
<evidence type="ECO:0000256" key="2">
    <source>
        <dbReference type="SAM" id="Phobius"/>
    </source>
</evidence>
<keyword evidence="2" id="KW-0472">Membrane</keyword>
<name>A0A0G4G007_9ALVE</name>
<protein>
    <recommendedName>
        <fullName evidence="3">Band 7 domain-containing protein</fullName>
    </recommendedName>
</protein>
<feature type="transmembrane region" description="Helical" evidence="2">
    <location>
        <begin position="5"/>
        <end position="24"/>
    </location>
</feature>
<dbReference type="SUPFAM" id="SSF117892">
    <property type="entry name" value="Band 7/SPFH domain"/>
    <property type="match status" value="1"/>
</dbReference>
<dbReference type="VEuPathDB" id="CryptoDB:Cvel_3986"/>
<dbReference type="Pfam" id="PF01145">
    <property type="entry name" value="Band_7"/>
    <property type="match status" value="1"/>
</dbReference>
<dbReference type="Gene3D" id="3.30.479.30">
    <property type="entry name" value="Band 7 domain"/>
    <property type="match status" value="1"/>
</dbReference>
<keyword evidence="2" id="KW-0812">Transmembrane</keyword>
<feature type="coiled-coil region" evidence="1">
    <location>
        <begin position="243"/>
        <end position="341"/>
    </location>
</feature>
<evidence type="ECO:0000313" key="4">
    <source>
        <dbReference type="EMBL" id="CEM21141.1"/>
    </source>
</evidence>
<evidence type="ECO:0000256" key="1">
    <source>
        <dbReference type="SAM" id="Coils"/>
    </source>
</evidence>
<keyword evidence="2" id="KW-1133">Transmembrane helix</keyword>
<dbReference type="InterPro" id="IPR001107">
    <property type="entry name" value="Band_7"/>
</dbReference>
<accession>A0A0G4G007</accession>
<feature type="domain" description="Band 7" evidence="3">
    <location>
        <begin position="56"/>
        <end position="236"/>
    </location>
</feature>
<sequence length="412" mass="46422">MLRHVYPALSFAAFAVAGGIFKHLDLPFPLNVAIPLAVGLLVPLFCVLDYLRRWEIANPDEWQLLIRNGKLVQSGVGACHFKDAFDTVVRFPSSIQKVTFKVEQVTSEMQGVVVSGYALWSVHREGEGPWKAYKNLMLRDKDRDGTSDSKLGSGYISDLATSIIRVCIAQQTLQSCLTRRDEIRDSVREQMMATLPGWGVWLETVEITDVRISSKALFEDLQAEFRAEQRLKAERVRLGTERKLQEEQLAADLEAAKRKAEAETQKAVTQAEQKYVRQEKESKSLELTQKILLERLEREKAYALAELQKEKEVEMRRQENAQALNKMKVDAELEILKKKDERVQHLTEGNFRLMQIEATKEVFSRISDFRVSAFNGGAAGGADPSTLLPAAGALGFAQQVEVLEGVREGRGR</sequence>
<reference evidence="4" key="1">
    <citation type="submission" date="2014-11" db="EMBL/GenBank/DDBJ databases">
        <authorList>
            <person name="Otto D Thomas"/>
            <person name="Naeem Raeece"/>
        </authorList>
    </citation>
    <scope>NUCLEOTIDE SEQUENCE</scope>
</reference>
<evidence type="ECO:0000259" key="3">
    <source>
        <dbReference type="Pfam" id="PF01145"/>
    </source>
</evidence>
<feature type="transmembrane region" description="Helical" evidence="2">
    <location>
        <begin position="30"/>
        <end position="51"/>
    </location>
</feature>
<proteinExistence type="predicted"/>
<dbReference type="InterPro" id="IPR036013">
    <property type="entry name" value="Band_7/SPFH_dom_sf"/>
</dbReference>
<organism evidence="4">
    <name type="scientific">Chromera velia CCMP2878</name>
    <dbReference type="NCBI Taxonomy" id="1169474"/>
    <lineage>
        <taxon>Eukaryota</taxon>
        <taxon>Sar</taxon>
        <taxon>Alveolata</taxon>
        <taxon>Colpodellida</taxon>
        <taxon>Chromeraceae</taxon>
        <taxon>Chromera</taxon>
    </lineage>
</organism>
<dbReference type="EMBL" id="CDMZ01000772">
    <property type="protein sequence ID" value="CEM21141.1"/>
    <property type="molecule type" value="Genomic_DNA"/>
</dbReference>
<keyword evidence="1" id="KW-0175">Coiled coil</keyword>
<gene>
    <name evidence="4" type="ORF">Cvel_3986</name>
</gene>